<reference evidence="2 3" key="1">
    <citation type="submission" date="2024-11" db="EMBL/GenBank/DDBJ databases">
        <title>A near-complete genome assembly of Cinchona calisaya.</title>
        <authorList>
            <person name="Lian D.C."/>
            <person name="Zhao X.W."/>
            <person name="Wei L."/>
        </authorList>
    </citation>
    <scope>NUCLEOTIDE SEQUENCE [LARGE SCALE GENOMIC DNA]</scope>
    <source>
        <tissue evidence="2">Nenye</tissue>
    </source>
</reference>
<evidence type="ECO:0000313" key="2">
    <source>
        <dbReference type="EMBL" id="KAL3510034.1"/>
    </source>
</evidence>
<dbReference type="EMBL" id="JBJUIK010000012">
    <property type="protein sequence ID" value="KAL3510034.1"/>
    <property type="molecule type" value="Genomic_DNA"/>
</dbReference>
<sequence>MDAIKFINQQMLDHYFHFSNSASYDPSVTGATVDALGNLSRPTRIGLNVLLFVLHSFQGGLSPKLKLRIDYDVTEDFQELTKPQKLLNLLVLFPHHEVLWDKRDSSSLANPSRKRARSVKIQGLPSSKNRRQGTIVVNPLSNPKTGSQVNRCTSSDPGSMKTLIRSLGASSN</sequence>
<evidence type="ECO:0000313" key="3">
    <source>
        <dbReference type="Proteomes" id="UP001630127"/>
    </source>
</evidence>
<proteinExistence type="predicted"/>
<organism evidence="2 3">
    <name type="scientific">Cinchona calisaya</name>
    <dbReference type="NCBI Taxonomy" id="153742"/>
    <lineage>
        <taxon>Eukaryota</taxon>
        <taxon>Viridiplantae</taxon>
        <taxon>Streptophyta</taxon>
        <taxon>Embryophyta</taxon>
        <taxon>Tracheophyta</taxon>
        <taxon>Spermatophyta</taxon>
        <taxon>Magnoliopsida</taxon>
        <taxon>eudicotyledons</taxon>
        <taxon>Gunneridae</taxon>
        <taxon>Pentapetalae</taxon>
        <taxon>asterids</taxon>
        <taxon>lamiids</taxon>
        <taxon>Gentianales</taxon>
        <taxon>Rubiaceae</taxon>
        <taxon>Cinchonoideae</taxon>
        <taxon>Cinchoneae</taxon>
        <taxon>Cinchona</taxon>
    </lineage>
</organism>
<name>A0ABD2YT86_9GENT</name>
<dbReference type="AlphaFoldDB" id="A0ABD2YT86"/>
<dbReference type="Proteomes" id="UP001630127">
    <property type="component" value="Unassembled WGS sequence"/>
</dbReference>
<accession>A0ABD2YT86</accession>
<gene>
    <name evidence="2" type="ORF">ACH5RR_029435</name>
</gene>
<evidence type="ECO:0000256" key="1">
    <source>
        <dbReference type="SAM" id="MobiDB-lite"/>
    </source>
</evidence>
<keyword evidence="3" id="KW-1185">Reference proteome</keyword>
<protein>
    <submittedName>
        <fullName evidence="2">Uncharacterized protein</fullName>
    </submittedName>
</protein>
<comment type="caution">
    <text evidence="2">The sequence shown here is derived from an EMBL/GenBank/DDBJ whole genome shotgun (WGS) entry which is preliminary data.</text>
</comment>
<feature type="compositionally biased region" description="Polar residues" evidence="1">
    <location>
        <begin position="139"/>
        <end position="157"/>
    </location>
</feature>
<feature type="region of interest" description="Disordered" evidence="1">
    <location>
        <begin position="104"/>
        <end position="172"/>
    </location>
</feature>